<dbReference type="InterPro" id="IPR006685">
    <property type="entry name" value="MscS_channel_2nd"/>
</dbReference>
<keyword evidence="4 7" id="KW-1133">Transmembrane helix</keyword>
<keyword evidence="5 7" id="KW-0472">Membrane</keyword>
<feature type="transmembrane region" description="Helical" evidence="7">
    <location>
        <begin position="419"/>
        <end position="441"/>
    </location>
</feature>
<dbReference type="PANTHER" id="PTHR31618:SF1">
    <property type="entry name" value="EF-HAND DOMAIN-CONTAINING PROTEIN"/>
    <property type="match status" value="1"/>
</dbReference>
<dbReference type="SUPFAM" id="SSF50182">
    <property type="entry name" value="Sm-like ribonucleoproteins"/>
    <property type="match status" value="1"/>
</dbReference>
<feature type="region of interest" description="Disordered" evidence="6">
    <location>
        <begin position="691"/>
        <end position="747"/>
    </location>
</feature>
<feature type="compositionally biased region" description="Polar residues" evidence="6">
    <location>
        <begin position="731"/>
        <end position="740"/>
    </location>
</feature>
<reference evidence="9 10" key="1">
    <citation type="submission" date="2016-09" db="EMBL/GenBank/DDBJ databases">
        <title>Extensive genetic diversity and differential bi-allelic expression allows diatom success in the polar Southern Ocean.</title>
        <authorList>
            <consortium name="DOE Joint Genome Institute"/>
            <person name="Mock T."/>
            <person name="Otillar R.P."/>
            <person name="Strauss J."/>
            <person name="Dupont C."/>
            <person name="Frickenhaus S."/>
            <person name="Maumus F."/>
            <person name="Mcmullan M."/>
            <person name="Sanges R."/>
            <person name="Schmutz J."/>
            <person name="Toseland A."/>
            <person name="Valas R."/>
            <person name="Veluchamy A."/>
            <person name="Ward B.J."/>
            <person name="Allen A."/>
            <person name="Barry K."/>
            <person name="Falciatore A."/>
            <person name="Ferrante M."/>
            <person name="Fortunato A.E."/>
            <person name="Gloeckner G."/>
            <person name="Gruber A."/>
            <person name="Hipkin R."/>
            <person name="Janech M."/>
            <person name="Kroth P."/>
            <person name="Leese F."/>
            <person name="Lindquist E."/>
            <person name="Lyon B.R."/>
            <person name="Martin J."/>
            <person name="Mayer C."/>
            <person name="Parker M."/>
            <person name="Quesneville H."/>
            <person name="Raymond J."/>
            <person name="Uhlig C."/>
            <person name="Valentin K.U."/>
            <person name="Worden A.Z."/>
            <person name="Armbrust E.V."/>
            <person name="Bowler C."/>
            <person name="Green B."/>
            <person name="Moulton V."/>
            <person name="Van Oosterhout C."/>
            <person name="Grigoriev I."/>
        </authorList>
    </citation>
    <scope>NUCLEOTIDE SEQUENCE [LARGE SCALE GENOMIC DNA]</scope>
    <source>
        <strain evidence="9 10">CCMP1102</strain>
    </source>
</reference>
<evidence type="ECO:0000256" key="4">
    <source>
        <dbReference type="ARBA" id="ARBA00022989"/>
    </source>
</evidence>
<comment type="similarity">
    <text evidence="2">Belongs to the MscS (TC 1.A.23) family.</text>
</comment>
<dbReference type="AlphaFoldDB" id="A0A1E7FBE4"/>
<evidence type="ECO:0000256" key="5">
    <source>
        <dbReference type="ARBA" id="ARBA00023136"/>
    </source>
</evidence>
<proteinExistence type="inferred from homology"/>
<dbReference type="EMBL" id="KV784359">
    <property type="protein sequence ID" value="OEU15498.1"/>
    <property type="molecule type" value="Genomic_DNA"/>
</dbReference>
<comment type="subcellular location">
    <subcellularLocation>
        <location evidence="1">Membrane</location>
        <topology evidence="1">Multi-pass membrane protein</topology>
    </subcellularLocation>
</comment>
<feature type="region of interest" description="Disordered" evidence="6">
    <location>
        <begin position="216"/>
        <end position="241"/>
    </location>
</feature>
<dbReference type="InterPro" id="IPR023408">
    <property type="entry name" value="MscS_beta-dom_sf"/>
</dbReference>
<dbReference type="InterPro" id="IPR016688">
    <property type="entry name" value="MscS-like_plants/fungi"/>
</dbReference>
<evidence type="ECO:0000313" key="10">
    <source>
        <dbReference type="Proteomes" id="UP000095751"/>
    </source>
</evidence>
<keyword evidence="10" id="KW-1185">Reference proteome</keyword>
<dbReference type="Gene3D" id="2.30.30.60">
    <property type="match status" value="1"/>
</dbReference>
<dbReference type="Pfam" id="PF00924">
    <property type="entry name" value="MS_channel_2nd"/>
    <property type="match status" value="1"/>
</dbReference>
<evidence type="ECO:0000313" key="9">
    <source>
        <dbReference type="EMBL" id="OEU15498.1"/>
    </source>
</evidence>
<evidence type="ECO:0000256" key="3">
    <source>
        <dbReference type="ARBA" id="ARBA00022692"/>
    </source>
</evidence>
<evidence type="ECO:0000256" key="1">
    <source>
        <dbReference type="ARBA" id="ARBA00004141"/>
    </source>
</evidence>
<organism evidence="9 10">
    <name type="scientific">Fragilariopsis cylindrus CCMP1102</name>
    <dbReference type="NCBI Taxonomy" id="635003"/>
    <lineage>
        <taxon>Eukaryota</taxon>
        <taxon>Sar</taxon>
        <taxon>Stramenopiles</taxon>
        <taxon>Ochrophyta</taxon>
        <taxon>Bacillariophyta</taxon>
        <taxon>Bacillariophyceae</taxon>
        <taxon>Bacillariophycidae</taxon>
        <taxon>Bacillariales</taxon>
        <taxon>Bacillariaceae</taxon>
        <taxon>Fragilariopsis</taxon>
    </lineage>
</organism>
<evidence type="ECO:0000256" key="7">
    <source>
        <dbReference type="SAM" id="Phobius"/>
    </source>
</evidence>
<feature type="compositionally biased region" description="Acidic residues" evidence="6">
    <location>
        <begin position="232"/>
        <end position="241"/>
    </location>
</feature>
<protein>
    <recommendedName>
        <fullName evidence="8">Mechanosensitive ion channel MscS domain-containing protein</fullName>
    </recommendedName>
</protein>
<dbReference type="GO" id="GO:0006820">
    <property type="term" value="P:monoatomic anion transport"/>
    <property type="evidence" value="ECO:0007669"/>
    <property type="project" value="TreeGrafter"/>
</dbReference>
<evidence type="ECO:0000259" key="8">
    <source>
        <dbReference type="Pfam" id="PF00924"/>
    </source>
</evidence>
<keyword evidence="3 7" id="KW-0812">Transmembrane</keyword>
<dbReference type="PANTHER" id="PTHR31618">
    <property type="entry name" value="MECHANOSENSITIVE ION CHANNEL PROTEIN 5"/>
    <property type="match status" value="1"/>
</dbReference>
<dbReference type="Proteomes" id="UP000095751">
    <property type="component" value="Unassembled WGS sequence"/>
</dbReference>
<name>A0A1E7FBE4_9STRA</name>
<dbReference type="GO" id="GO:0005886">
    <property type="term" value="C:plasma membrane"/>
    <property type="evidence" value="ECO:0007669"/>
    <property type="project" value="TreeGrafter"/>
</dbReference>
<sequence length="758" mass="85311">MTFSWLFDFVGRQLLMLELSKFSQIILIDGLIVSSKFVSNALGPGITIFCLQSKGWPFIALAWGFWDLILFQGPNESKQHWFYFTGFKIYTEGNSGAFIINSEFYLKMLFSMVFCGLAVSLKRTMIALFFSGRMVETYKPRLEKILNDVITISEVAELSIESEDIANMIGIEHSNETDSGQPDEAMESEVEAEAEARRRGRLSVIRWSDIKFEADDGSNIEDSVPNFQSPLPDDDEGSNVEELEDSQGEGLFEKEKLYTNSGSTRIAIKDLLDRWQEPVMKHVKSLDVSVADTMKFRRAISYIDHYYIFSEAYGPASTRNEMILSAVSVYKRLLKLSADPETLSFSVFDILLLKEDGTENKIKRKILMNVFHPQKDGSLPLLSFVQGCDNIYRKLRYFRASVGNSSVIDNVLESLIDPVFFLMLTMTVFGILGVNLVSLLIPFSTLVLGGSFAFGPACAKTFEGIILIVARRPYDIGDRIVITDSAGSGVPQMKMSWIVEDISIFSTTLRFGATNEIATVSNSSLAYSRITNCYRSEKATVDIPLYFHISCHAGTGTIQMFREGVEEYIRENPNTWDSIFLFRCEDIDPNNEVVTYKLSVRSSHTWQASNKVLRHRGELHQFAIALSFKLHINYDKPNKRNILYYGGSLVNGGVQDYKARVLQNSNINDNNDGNILTGLASISPEILKQKSQPVVDSKMSDPFTFNKSQKETPKSKKLPKSGDDDDDDNGSELSPINESPLNDDDKSFLSMLQFSQLS</sequence>
<gene>
    <name evidence="9" type="ORF">FRACYDRAFT_170232</name>
</gene>
<dbReference type="OrthoDB" id="46580at2759"/>
<feature type="domain" description="Mechanosensitive ion channel MscS" evidence="8">
    <location>
        <begin position="463"/>
        <end position="533"/>
    </location>
</feature>
<dbReference type="KEGG" id="fcy:FRACYDRAFT_170232"/>
<evidence type="ECO:0000256" key="2">
    <source>
        <dbReference type="ARBA" id="ARBA00008017"/>
    </source>
</evidence>
<dbReference type="InParanoid" id="A0A1E7FBE4"/>
<dbReference type="InterPro" id="IPR010920">
    <property type="entry name" value="LSM_dom_sf"/>
</dbReference>
<dbReference type="GO" id="GO:0008381">
    <property type="term" value="F:mechanosensitive monoatomic ion channel activity"/>
    <property type="evidence" value="ECO:0007669"/>
    <property type="project" value="TreeGrafter"/>
</dbReference>
<feature type="transmembrane region" description="Helical" evidence="7">
    <location>
        <begin position="447"/>
        <end position="470"/>
    </location>
</feature>
<evidence type="ECO:0000256" key="6">
    <source>
        <dbReference type="SAM" id="MobiDB-lite"/>
    </source>
</evidence>
<accession>A0A1E7FBE4</accession>